<feature type="domain" description="Bacteriophage Mu Gp45 N-terminal" evidence="1">
    <location>
        <begin position="24"/>
        <end position="81"/>
    </location>
</feature>
<dbReference type="Proteomes" id="UP000321787">
    <property type="component" value="Unassembled WGS sequence"/>
</dbReference>
<dbReference type="InterPro" id="IPR053861">
    <property type="entry name" value="Phage_Mu_Gp45_N"/>
</dbReference>
<sequence length="173" mass="18354">MMLGFNRLMSRIKNMIVIGGVTGSDTKMLQIKTSTGKTNDRIKRLHNYGFMSRPIVGARSYVLFLGGVLSRGVAVCVEDERFEMELAEGEVAMMDDKGNLVHFTKNGISITSPGAVEINAANDVKVTAGGNVLAEGAQIKLNNGAGVVTCESICPFTGGPHVDGSKTVFAGKE</sequence>
<evidence type="ECO:0000313" key="2">
    <source>
        <dbReference type="EMBL" id="GEK12566.1"/>
    </source>
</evidence>
<accession>A0A510UDE3</accession>
<dbReference type="Pfam" id="PF06890">
    <property type="entry name" value="Phage_Mu_Gp45"/>
    <property type="match status" value="1"/>
</dbReference>
<organism evidence="2 3">
    <name type="scientific">Aliivibrio fischeri</name>
    <name type="common">Vibrio fischeri</name>
    <dbReference type="NCBI Taxonomy" id="668"/>
    <lineage>
        <taxon>Bacteria</taxon>
        <taxon>Pseudomonadati</taxon>
        <taxon>Pseudomonadota</taxon>
        <taxon>Gammaproteobacteria</taxon>
        <taxon>Vibrionales</taxon>
        <taxon>Vibrionaceae</taxon>
        <taxon>Aliivibrio</taxon>
    </lineage>
</organism>
<reference evidence="2 3" key="1">
    <citation type="submission" date="2019-07" db="EMBL/GenBank/DDBJ databases">
        <title>Whole genome shotgun sequence of Aliivibrio fischeri NBRC 101058.</title>
        <authorList>
            <person name="Hosoyama A."/>
            <person name="Uohara A."/>
            <person name="Ohji S."/>
            <person name="Ichikawa N."/>
        </authorList>
    </citation>
    <scope>NUCLEOTIDE SEQUENCE [LARGE SCALE GENOMIC DNA]</scope>
    <source>
        <strain evidence="2 3">NBRC 101058</strain>
    </source>
</reference>
<dbReference type="AlphaFoldDB" id="A0A510UDE3"/>
<dbReference type="EMBL" id="BJTZ01000002">
    <property type="protein sequence ID" value="GEK12566.1"/>
    <property type="molecule type" value="Genomic_DNA"/>
</dbReference>
<proteinExistence type="predicted"/>
<comment type="caution">
    <text evidence="2">The sequence shown here is derived from an EMBL/GenBank/DDBJ whole genome shotgun (WGS) entry which is preliminary data.</text>
</comment>
<gene>
    <name evidence="2" type="ORF">AFI02nite_06020</name>
</gene>
<name>A0A510UDE3_ALIFS</name>
<evidence type="ECO:0000259" key="1">
    <source>
        <dbReference type="Pfam" id="PF06890"/>
    </source>
</evidence>
<evidence type="ECO:0000313" key="3">
    <source>
        <dbReference type="Proteomes" id="UP000321787"/>
    </source>
</evidence>
<dbReference type="RefSeq" id="WP_236733518.1">
    <property type="nucleotide sequence ID" value="NZ_MAJW01000092.1"/>
</dbReference>
<protein>
    <submittedName>
        <fullName evidence="2">Phage baseplate assembly protein</fullName>
    </submittedName>
</protein>